<organism evidence="1 2">
    <name type="scientific">Deinococcus petrolearius</name>
    <dbReference type="NCBI Taxonomy" id="1751295"/>
    <lineage>
        <taxon>Bacteria</taxon>
        <taxon>Thermotogati</taxon>
        <taxon>Deinococcota</taxon>
        <taxon>Deinococci</taxon>
        <taxon>Deinococcales</taxon>
        <taxon>Deinococcaceae</taxon>
        <taxon>Deinococcus</taxon>
    </lineage>
</organism>
<dbReference type="Proteomes" id="UP001595979">
    <property type="component" value="Unassembled WGS sequence"/>
</dbReference>
<dbReference type="RefSeq" id="WP_380045000.1">
    <property type="nucleotide sequence ID" value="NZ_JBHSOH010000001.1"/>
</dbReference>
<evidence type="ECO:0000313" key="2">
    <source>
        <dbReference type="Proteomes" id="UP001595979"/>
    </source>
</evidence>
<protein>
    <submittedName>
        <fullName evidence="1">Uncharacterized protein</fullName>
    </submittedName>
</protein>
<accession>A0ABW1DD64</accession>
<name>A0ABW1DD64_9DEIO</name>
<proteinExistence type="predicted"/>
<reference evidence="2" key="1">
    <citation type="journal article" date="2019" name="Int. J. Syst. Evol. Microbiol.">
        <title>The Global Catalogue of Microorganisms (GCM) 10K type strain sequencing project: providing services to taxonomists for standard genome sequencing and annotation.</title>
        <authorList>
            <consortium name="The Broad Institute Genomics Platform"/>
            <consortium name="The Broad Institute Genome Sequencing Center for Infectious Disease"/>
            <person name="Wu L."/>
            <person name="Ma J."/>
        </authorList>
    </citation>
    <scope>NUCLEOTIDE SEQUENCE [LARGE SCALE GENOMIC DNA]</scope>
    <source>
        <strain evidence="2">CGMCC 1.15053</strain>
    </source>
</reference>
<comment type="caution">
    <text evidence="1">The sequence shown here is derived from an EMBL/GenBank/DDBJ whole genome shotgun (WGS) entry which is preliminary data.</text>
</comment>
<evidence type="ECO:0000313" key="1">
    <source>
        <dbReference type="EMBL" id="MFC5846717.1"/>
    </source>
</evidence>
<dbReference type="EMBL" id="JBHSOH010000001">
    <property type="protein sequence ID" value="MFC5846717.1"/>
    <property type="molecule type" value="Genomic_DNA"/>
</dbReference>
<gene>
    <name evidence="1" type="ORF">ACFPQ6_00200</name>
</gene>
<sequence length="193" mass="21524">MQIHILAGSDIRDALKQAAQEADRAQEPAEFDFNGEVIRVPVGSNPVALFGDWQRRQDAAARAYRASPGYVREQAERAERAAEAQRGVNLFLELLEEAAPLDLRRGLKLLYLYQPQLDHVDVLAPWADLAQTFGVLAPAKWGVGRKDLKEPGNEEDAARWIVGQAVDAFRQGYPPHPMLRTFAEPILRTWGAS</sequence>
<keyword evidence="2" id="KW-1185">Reference proteome</keyword>